<reference evidence="1" key="1">
    <citation type="submission" date="2020-06" db="EMBL/GenBank/DDBJ databases">
        <title>Legume-microbial interactions unlock mineral nutrients during tropical forest succession.</title>
        <authorList>
            <person name="Epihov D.Z."/>
        </authorList>
    </citation>
    <scope>NUCLEOTIDE SEQUENCE [LARGE SCALE GENOMIC DNA]</scope>
    <source>
        <strain evidence="1">Pan2503</strain>
    </source>
</reference>
<name>A0A7V8SXA8_9BACT</name>
<dbReference type="Proteomes" id="UP000567293">
    <property type="component" value="Unassembled WGS sequence"/>
</dbReference>
<dbReference type="AlphaFoldDB" id="A0A7V8SXA8"/>
<keyword evidence="2" id="KW-1185">Reference proteome</keyword>
<gene>
    <name evidence="1" type="ORF">HRJ53_14020</name>
</gene>
<sequence>MTTRPVLANSGAMSQFIGPFEVTSKLSGQTYQCRFSHMWNGIATRHADTIDTKFFVDGEAHVVGLAHTAFVKFRDKARRDLTDREASFVAAEYLRERLEEDDIRRLYDVPESEVLRLIPLIGIR</sequence>
<evidence type="ECO:0000313" key="1">
    <source>
        <dbReference type="EMBL" id="MBA0086100.1"/>
    </source>
</evidence>
<evidence type="ECO:0000313" key="2">
    <source>
        <dbReference type="Proteomes" id="UP000567293"/>
    </source>
</evidence>
<comment type="caution">
    <text evidence="1">The sequence shown here is derived from an EMBL/GenBank/DDBJ whole genome shotgun (WGS) entry which is preliminary data.</text>
</comment>
<dbReference type="EMBL" id="JACDQQ010001356">
    <property type="protein sequence ID" value="MBA0086100.1"/>
    <property type="molecule type" value="Genomic_DNA"/>
</dbReference>
<proteinExistence type="predicted"/>
<accession>A0A7V8SXA8</accession>
<organism evidence="1 2">
    <name type="scientific">Candidatus Acidiferrum panamense</name>
    <dbReference type="NCBI Taxonomy" id="2741543"/>
    <lineage>
        <taxon>Bacteria</taxon>
        <taxon>Pseudomonadati</taxon>
        <taxon>Acidobacteriota</taxon>
        <taxon>Terriglobia</taxon>
        <taxon>Candidatus Acidiferrales</taxon>
        <taxon>Candidatus Acidiferrum</taxon>
    </lineage>
</organism>
<protein>
    <submittedName>
        <fullName evidence="1">Uncharacterized protein</fullName>
    </submittedName>
</protein>